<dbReference type="GO" id="GO:0090563">
    <property type="term" value="F:protein-phosphocysteine-sugar phosphotransferase activity"/>
    <property type="evidence" value="ECO:0007669"/>
    <property type="project" value="TreeGrafter"/>
</dbReference>
<dbReference type="InterPro" id="IPR006327">
    <property type="entry name" value="PTS_IIC_fruc"/>
</dbReference>
<evidence type="ECO:0000256" key="9">
    <source>
        <dbReference type="SAM" id="Phobius"/>
    </source>
</evidence>
<feature type="transmembrane region" description="Helical" evidence="9">
    <location>
        <begin position="239"/>
        <end position="263"/>
    </location>
</feature>
<sequence>MSAGTKLRQWLMTGVSYMIPFVTAGGILIALGFMISGDPEGFTSISVDNALTGLNGDGGSLEMKLRVGALIFQLGASLFGFLLAVLGGYISYAIADRPGIVPGFLAGALAGSVGAGFLGAMAGGLIAGYIANWISGWSVPSAIRSIMPIVVNPLVSSILVGLAMIFVVRTIVKPINTGLTDWLNGLGGGSLIVLGIILGLMMAFDMGGPLNKVAYTFATGGIVEAAKAGITPGDGNNSAYVAMAIVMAAGMTPPLGLALATVLRKKLFSDAEVENGKAAWVLGASFITEGAIPFAVVDPLRVIPSLMVGSAAAGATVAVLGATLNAPHGGIWVLPLIGNPLAFLAALVVGTLVTAAMVIALKGAAAKSAA</sequence>
<evidence type="ECO:0000259" key="10">
    <source>
        <dbReference type="PROSITE" id="PS51104"/>
    </source>
</evidence>
<dbReference type="InterPro" id="IPR013014">
    <property type="entry name" value="PTS_EIIC_2"/>
</dbReference>
<evidence type="ECO:0000256" key="5">
    <source>
        <dbReference type="ARBA" id="ARBA00022683"/>
    </source>
</evidence>
<evidence type="ECO:0000256" key="7">
    <source>
        <dbReference type="ARBA" id="ARBA00022989"/>
    </source>
</evidence>
<feature type="transmembrane region" description="Helical" evidence="9">
    <location>
        <begin position="104"/>
        <end position="130"/>
    </location>
</feature>
<name>A0A6J5ZCD3_9ZZZZ</name>
<keyword evidence="2" id="KW-0813">Transport</keyword>
<dbReference type="PANTHER" id="PTHR30505">
    <property type="entry name" value="FRUCTOSE-LIKE PERMEASE"/>
    <property type="match status" value="1"/>
</dbReference>
<dbReference type="GO" id="GO:0009401">
    <property type="term" value="P:phosphoenolpyruvate-dependent sugar phosphotransferase system"/>
    <property type="evidence" value="ECO:0007669"/>
    <property type="project" value="UniProtKB-KW"/>
</dbReference>
<dbReference type="AlphaFoldDB" id="A0A6J5ZCD3"/>
<evidence type="ECO:0000256" key="2">
    <source>
        <dbReference type="ARBA" id="ARBA00022448"/>
    </source>
</evidence>
<dbReference type="NCBIfam" id="TIGR01427">
    <property type="entry name" value="PTS_IIC_fructo"/>
    <property type="match status" value="1"/>
</dbReference>
<feature type="transmembrane region" description="Helical" evidence="9">
    <location>
        <begin position="70"/>
        <end position="92"/>
    </location>
</feature>
<keyword evidence="4" id="KW-0762">Sugar transport</keyword>
<feature type="domain" description="PTS EIIC type-2" evidence="10">
    <location>
        <begin position="7"/>
        <end position="370"/>
    </location>
</feature>
<proteinExistence type="predicted"/>
<keyword evidence="8 9" id="KW-0472">Membrane</keyword>
<comment type="subcellular location">
    <subcellularLocation>
        <location evidence="1">Cell inner membrane</location>
        <topology evidence="1">Multi-pass membrane protein</topology>
    </subcellularLocation>
</comment>
<feature type="transmembrane region" description="Helical" evidence="9">
    <location>
        <begin position="150"/>
        <end position="171"/>
    </location>
</feature>
<evidence type="ECO:0000256" key="6">
    <source>
        <dbReference type="ARBA" id="ARBA00022692"/>
    </source>
</evidence>
<evidence type="ECO:0000256" key="4">
    <source>
        <dbReference type="ARBA" id="ARBA00022597"/>
    </source>
</evidence>
<evidence type="ECO:0000256" key="3">
    <source>
        <dbReference type="ARBA" id="ARBA00022475"/>
    </source>
</evidence>
<dbReference type="EMBL" id="CAESAJ010000057">
    <property type="protein sequence ID" value="CAB4337203.1"/>
    <property type="molecule type" value="Genomic_DNA"/>
</dbReference>
<keyword evidence="5" id="KW-0598">Phosphotransferase system</keyword>
<keyword evidence="7 9" id="KW-1133">Transmembrane helix</keyword>
<dbReference type="GO" id="GO:0008982">
    <property type="term" value="F:protein-N(PI)-phosphohistidine-sugar phosphotransferase activity"/>
    <property type="evidence" value="ECO:0007669"/>
    <property type="project" value="InterPro"/>
</dbReference>
<keyword evidence="6 9" id="KW-0812">Transmembrane</keyword>
<accession>A0A6J5ZCD3</accession>
<dbReference type="GO" id="GO:0005351">
    <property type="term" value="F:carbohydrate:proton symporter activity"/>
    <property type="evidence" value="ECO:0007669"/>
    <property type="project" value="InterPro"/>
</dbReference>
<dbReference type="GO" id="GO:0005886">
    <property type="term" value="C:plasma membrane"/>
    <property type="evidence" value="ECO:0007669"/>
    <property type="project" value="UniProtKB-SubCell"/>
</dbReference>
<organism evidence="11">
    <name type="scientific">freshwater metagenome</name>
    <dbReference type="NCBI Taxonomy" id="449393"/>
    <lineage>
        <taxon>unclassified sequences</taxon>
        <taxon>metagenomes</taxon>
        <taxon>ecological metagenomes</taxon>
    </lineage>
</organism>
<dbReference type="PANTHER" id="PTHR30505:SF0">
    <property type="entry name" value="FRUCTOSE-LIKE PTS SYSTEM EIIBC COMPONENT-RELATED"/>
    <property type="match status" value="1"/>
</dbReference>
<feature type="transmembrane region" description="Helical" evidence="9">
    <location>
        <begin position="183"/>
        <end position="204"/>
    </location>
</feature>
<dbReference type="PROSITE" id="PS51104">
    <property type="entry name" value="PTS_EIIC_TYPE_2"/>
    <property type="match status" value="1"/>
</dbReference>
<dbReference type="Pfam" id="PF02378">
    <property type="entry name" value="PTS_EIIC"/>
    <property type="match status" value="1"/>
</dbReference>
<keyword evidence="3" id="KW-1003">Cell membrane</keyword>
<feature type="transmembrane region" description="Helical" evidence="9">
    <location>
        <begin position="336"/>
        <end position="361"/>
    </location>
</feature>
<evidence type="ECO:0000256" key="1">
    <source>
        <dbReference type="ARBA" id="ARBA00004429"/>
    </source>
</evidence>
<evidence type="ECO:0000256" key="8">
    <source>
        <dbReference type="ARBA" id="ARBA00023136"/>
    </source>
</evidence>
<dbReference type="InterPro" id="IPR050864">
    <property type="entry name" value="Bacterial_PTS_Sugar_Transport"/>
</dbReference>
<reference evidence="11" key="1">
    <citation type="submission" date="2020-05" db="EMBL/GenBank/DDBJ databases">
        <authorList>
            <person name="Chiriac C."/>
            <person name="Salcher M."/>
            <person name="Ghai R."/>
            <person name="Kavagutti S V."/>
        </authorList>
    </citation>
    <scope>NUCLEOTIDE SEQUENCE</scope>
</reference>
<dbReference type="InterPro" id="IPR003352">
    <property type="entry name" value="PTS_EIIC"/>
</dbReference>
<feature type="transmembrane region" description="Helical" evidence="9">
    <location>
        <begin position="12"/>
        <end position="35"/>
    </location>
</feature>
<evidence type="ECO:0000313" key="11">
    <source>
        <dbReference type="EMBL" id="CAB4337203.1"/>
    </source>
</evidence>
<protein>
    <submittedName>
        <fullName evidence="11">Unannotated protein</fullName>
    </submittedName>
</protein>
<gene>
    <name evidence="11" type="ORF">UFOPK3770_00660</name>
</gene>
<feature type="transmembrane region" description="Helical" evidence="9">
    <location>
        <begin position="302"/>
        <end position="324"/>
    </location>
</feature>